<evidence type="ECO:0000259" key="2">
    <source>
        <dbReference type="SMART" id="SM00507"/>
    </source>
</evidence>
<dbReference type="RefSeq" id="WP_289232190.1">
    <property type="nucleotide sequence ID" value="NZ_AP027735.1"/>
</dbReference>
<feature type="region of interest" description="Disordered" evidence="1">
    <location>
        <begin position="418"/>
        <end position="521"/>
    </location>
</feature>
<feature type="compositionally biased region" description="Basic and acidic residues" evidence="1">
    <location>
        <begin position="580"/>
        <end position="593"/>
    </location>
</feature>
<gene>
    <name evidence="3" type="ORF">GCM10025872_04630</name>
</gene>
<feature type="compositionally biased region" description="Pro residues" evidence="1">
    <location>
        <begin position="419"/>
        <end position="440"/>
    </location>
</feature>
<dbReference type="SMART" id="SM00507">
    <property type="entry name" value="HNHc"/>
    <property type="match status" value="1"/>
</dbReference>
<evidence type="ECO:0000313" key="3">
    <source>
        <dbReference type="EMBL" id="BDZ56806.1"/>
    </source>
</evidence>
<dbReference type="Gene3D" id="1.10.30.50">
    <property type="match status" value="1"/>
</dbReference>
<dbReference type="InterPro" id="IPR003615">
    <property type="entry name" value="HNH_nuc"/>
</dbReference>
<reference evidence="4" key="1">
    <citation type="journal article" date="2019" name="Int. J. Syst. Evol. Microbiol.">
        <title>The Global Catalogue of Microorganisms (GCM) 10K type strain sequencing project: providing services to taxonomists for standard genome sequencing and annotation.</title>
        <authorList>
            <consortium name="The Broad Institute Genomics Platform"/>
            <consortium name="The Broad Institute Genome Sequencing Center for Infectious Disease"/>
            <person name="Wu L."/>
            <person name="Ma J."/>
        </authorList>
    </citation>
    <scope>NUCLEOTIDE SEQUENCE [LARGE SCALE GENOMIC DNA]</scope>
    <source>
        <strain evidence="4">NBRC 110608</strain>
    </source>
</reference>
<name>A0ABN6YLD4_9MICO</name>
<evidence type="ECO:0000313" key="4">
    <source>
        <dbReference type="Proteomes" id="UP001321421"/>
    </source>
</evidence>
<feature type="domain" description="HNH nuclease" evidence="2">
    <location>
        <begin position="609"/>
        <end position="660"/>
    </location>
</feature>
<feature type="region of interest" description="Disordered" evidence="1">
    <location>
        <begin position="1"/>
        <end position="24"/>
    </location>
</feature>
<dbReference type="Proteomes" id="UP001321421">
    <property type="component" value="Chromosome"/>
</dbReference>
<organism evidence="3 4">
    <name type="scientific">Barrientosiimonas endolithica</name>
    <dbReference type="NCBI Taxonomy" id="1535208"/>
    <lineage>
        <taxon>Bacteria</taxon>
        <taxon>Bacillati</taxon>
        <taxon>Actinomycetota</taxon>
        <taxon>Actinomycetes</taxon>
        <taxon>Micrococcales</taxon>
        <taxon>Dermacoccaceae</taxon>
        <taxon>Barrientosiimonas</taxon>
    </lineage>
</organism>
<evidence type="ECO:0000256" key="1">
    <source>
        <dbReference type="SAM" id="MobiDB-lite"/>
    </source>
</evidence>
<feature type="region of interest" description="Disordered" evidence="1">
    <location>
        <begin position="580"/>
        <end position="607"/>
    </location>
</feature>
<keyword evidence="4" id="KW-1185">Reference proteome</keyword>
<feature type="region of interest" description="Disordered" evidence="1">
    <location>
        <begin position="89"/>
        <end position="128"/>
    </location>
</feature>
<dbReference type="EMBL" id="AP027735">
    <property type="protein sequence ID" value="BDZ56806.1"/>
    <property type="molecule type" value="Genomic_DNA"/>
</dbReference>
<sequence length="708" mass="74699">MSSNTDPIPGEGMWSDQQPPADEAARAREVFEHLMCEDGLLGALETMLSGVEVAGTDPVTLQLEGMKLLAADVARRMNQADPFTIERDDTWFDPADLPQGKGDEPGAKVDAAGSDPGGAGIAPAAAAATDDASQDVTVHAGAAAEMPQAWRDADEAAARLARFEDVTVLAHQLMNQAGAVRAYAVERCARFDTAPDSARWSATDCLAGDAPRPGDVTEHPAGHRGRFAGDLLAPSLRLGPHAADSMVDEAVWLTQRVPAVLAEVARGEANLDTAAAIAREVQDARPDTCELVEEAVLGREVHHRSTTQARRSARTLVERFEASAARTTLRRTQAQHTGVWLDPHTTPGLSALTAVMPTGQAASVMDAVDQRARAAQQEAKSGDGAGEALLLGQHRANALHDLALTNVELIAHLELIVPPGGPPPQSDAPPPAGGSPPTTGPSPEENDSAAAAGFPRERKGSPSAAVSPPPAGDSPPTGKRGSPPAAGSPPEWDASPPEGDGSAAVPCQHPDDDPCAVSASATREAAATSARSTVTLEQAAAILKNSATVVVHDRAGPVPTEQVIQLLRERAARVTVERFDPHALAEDPPEERSVAPPAAGSNGYRPGARLRRAVKRRDRRCRYPGCDRRALFTDLDHVEPWPRGRTTATNLQNLCRHHHCTKHEAGWRVVMTPDGTCTWTSPTGRTHTTRPGLLELLDDLAYPVSLDR</sequence>
<proteinExistence type="predicted"/>
<accession>A0ABN6YLD4</accession>
<protein>
    <recommendedName>
        <fullName evidence="2">HNH nuclease domain-containing protein</fullName>
    </recommendedName>
</protein>
<dbReference type="CDD" id="cd00085">
    <property type="entry name" value="HNHc"/>
    <property type="match status" value="1"/>
</dbReference>